<dbReference type="InterPro" id="IPR001227">
    <property type="entry name" value="Ac_transferase_dom_sf"/>
</dbReference>
<evidence type="ECO:0000256" key="2">
    <source>
        <dbReference type="ARBA" id="ARBA00022450"/>
    </source>
</evidence>
<feature type="domain" description="PKS/mFAS DH" evidence="10">
    <location>
        <begin position="1320"/>
        <end position="1612"/>
    </location>
</feature>
<dbReference type="InterPro" id="IPR049900">
    <property type="entry name" value="PKS_mFAS_DH"/>
</dbReference>
<dbReference type="SMART" id="SM00822">
    <property type="entry name" value="PKS_KR"/>
    <property type="match status" value="1"/>
</dbReference>
<dbReference type="Pfam" id="PF00698">
    <property type="entry name" value="Acyl_transf_1"/>
    <property type="match status" value="1"/>
</dbReference>
<reference evidence="11 12" key="1">
    <citation type="submission" date="2024-01" db="EMBL/GenBank/DDBJ databases">
        <title>A draft genome for a cacao thread blight-causing isolate of Paramarasmius palmivorus.</title>
        <authorList>
            <person name="Baruah I.K."/>
            <person name="Bukari Y."/>
            <person name="Amoako-Attah I."/>
            <person name="Meinhardt L.W."/>
            <person name="Bailey B.A."/>
            <person name="Cohen S.P."/>
        </authorList>
    </citation>
    <scope>NUCLEOTIDE SEQUENCE [LARGE SCALE GENOMIC DNA]</scope>
    <source>
        <strain evidence="11 12">GH-12</strain>
    </source>
</reference>
<dbReference type="EMBL" id="JAYKXP010000031">
    <property type="protein sequence ID" value="KAK7041958.1"/>
    <property type="molecule type" value="Genomic_DNA"/>
</dbReference>
<evidence type="ECO:0000256" key="7">
    <source>
        <dbReference type="PROSITE-ProRule" id="PRU01363"/>
    </source>
</evidence>
<dbReference type="CDD" id="cd00833">
    <property type="entry name" value="PKS"/>
    <property type="match status" value="1"/>
</dbReference>
<dbReference type="Pfam" id="PF08659">
    <property type="entry name" value="KR"/>
    <property type="match status" value="1"/>
</dbReference>
<dbReference type="InterPro" id="IPR036291">
    <property type="entry name" value="NAD(P)-bd_dom_sf"/>
</dbReference>
<dbReference type="Pfam" id="PF21089">
    <property type="entry name" value="PKS_DH_N"/>
    <property type="match status" value="1"/>
</dbReference>
<dbReference type="Proteomes" id="UP001383192">
    <property type="component" value="Unassembled WGS sequence"/>
</dbReference>
<comment type="caution">
    <text evidence="7">Lacks conserved residue(s) required for the propagation of feature annotation.</text>
</comment>
<dbReference type="InterPro" id="IPR014031">
    <property type="entry name" value="Ketoacyl_synth_C"/>
</dbReference>
<dbReference type="SUPFAM" id="SSF51735">
    <property type="entry name" value="NAD(P)-binding Rossmann-fold domains"/>
    <property type="match status" value="3"/>
</dbReference>
<evidence type="ECO:0000256" key="3">
    <source>
        <dbReference type="ARBA" id="ARBA00022553"/>
    </source>
</evidence>
<keyword evidence="4" id="KW-0808">Transferase</keyword>
<dbReference type="Pfam" id="PF02801">
    <property type="entry name" value="Ketoacyl-synt_C"/>
    <property type="match status" value="1"/>
</dbReference>
<keyword evidence="12" id="KW-1185">Reference proteome</keyword>
<dbReference type="Pfam" id="PF00109">
    <property type="entry name" value="ketoacyl-synt"/>
    <property type="match status" value="1"/>
</dbReference>
<dbReference type="Gene3D" id="3.40.50.720">
    <property type="entry name" value="NAD(P)-binding Rossmann-like Domain"/>
    <property type="match status" value="3"/>
</dbReference>
<evidence type="ECO:0000256" key="5">
    <source>
        <dbReference type="ARBA" id="ARBA00023026"/>
    </source>
</evidence>
<dbReference type="PROSITE" id="PS52019">
    <property type="entry name" value="PKS_MFAS_DH"/>
    <property type="match status" value="1"/>
</dbReference>
<sequence length="2689" mass="294244">MTSHPVTSPSRVLISGVTGYVASHVAQKALDSGYLVRGTVRSQTKADGIKELFSVYGDKFETAIVPDITTEDLSDALQGVSAVIHIASPVIFGPVSDPKAQLFDPAVEGTLNVLRAAQRAGVSRIILTSSLAAVLNKDIGGPWVDRTYGPDDWNSITLEEALGGNLHPVELYACSKILQEKAAWTFVEQHPEMQLTTVIPPMLVGPVIQPLTSLDALNDTAVPIADMIRKGVLYPDALPYYSDVRDAATAHIVALTKDTVVGKRLLVGKERGSIWKAAKVITEQRPELVRAGRLPSLPPADPTANLPVCTLDTSIADRELDIKFRSFEESVLDMVDHLLLVEEKLKGGNCCTIAVVIFPVNAVDLRDLPESRISRPLETLVFQLRATSYSAHQYISMYQKQSKSVHTPDHSSYPVTSMNSEARKEGRRNGGRLGDSMRGMGPEKIAIVGIACDLPSGTYSDGNLAFQEFFNFLQDRGQAYEDIPPDRLNIETWHGSGLGHINVRKGSFLKGIDTFDNLEFGISQTDAQLMAPVTRKLIETCFLALLDSGIDYRARNVGCYTSGNSFDLTSVSDPDEYVAASFAGYPSMVANRVSYHLDLLGPSLPTDTACSSTMSALHLAVQALHAEDCEAAVVAGCQLNHRFMDWIQYTQGGILSPDGKCKPFDASANGFSRGEGCVAIIIKPLNAALRDSDHIYGTILATAINNSGSAAPAGAPVAERQRDAMIDAYRRANVDPKDVDYIELHATGTAKGDPTEANWVGQHFKRDGDIVVGSVKGNLGHTEIASLLTSLAKVLHIFQHKTIPPNVNLVTLNPAIHWEEYRLRVPMDSVPLRTHLDRPSLISMASSGIGGANGHVILEGPPKSLTSDQCTKSSSPTLILASGLSPRTTLAVSQHITEALAKNPVDRTSLATILGRRAKQMTWRTFTIVSSDGSPVTFPSPVLSPRTARPIVFLFSGQGPQHKDMGRELFSAFPAFRRSVEEMDRVHQHLTGTSLIDDYGLFTGDPKTPENWPVSLILPSITIFQLALYDLLSSLGIRPDIVIGHSAGETAVLHACGSATKAMAVELSIIRGQTFTSVEHLGGTMAALSCSAREAQSLIDLALVSASNEVVEIACYNSPTDTAIAGHRSAVELVVKAAQEQGILARIIRTQVPIHSSMMEACRAEYSRRLEDLFRRYPDPHLPKIKTYSTLTGEQFIDAFDAEYFWKNTRGQVHFTRAMQSLSELGPLTIIEIAPHPVLMSYTSAMVDHSSVVLQSVRRPRNGQPLTEYVNVLELCGQLTINGHNCVDFNVLNGGPSLCARHTLPAYPFIKRHFALYPDTPGVARQFEARNGPLNCRYLKVNKETHPILAEHVIRGQSIMPAAGFIEMALEFGATALMNVEMRSILSLSSEKPVPVQVIAEGCYWKVVSLSPSLSHNARSKSYNKKTERLHADGYMSFEEPQTAEAIDICAIHARCSNEISGEDFYSSLVHAEFGLPFRRLVNLRYCPVNGEALSTIQGLDNTLSGNNLQFIYAYLKVTLWNPDFISQDITISDGFGVPLMTLKGFKIDKHRLSPPVNPSRAFEVAWKPVEDHLTSEKQLFKTDSVFYTYSAGAEAQLQGQLNELDTACALDVWILSQHGDDGNTCLGLLRAVQREFPLWMFHVVLFPVSFTLDASLRHLKALPQSLSEEPELFITESGDTLVSRLEVVGRVDTTREENPRKPRDPGHTLIRVDAQITAGQSTVFVGNSSSEHSVIGFSPETIQGDYAVAPYIIADVPLRLIPVIRKSLPTIPGLLIAIMALGPGALRSLDFIRSLSILLTHADTVIGRSIAHTCSKYGIPLTKACENIRLSELCALGRHRFDLVVSGYEEPNHIQLMSTLLKLDRGRCFLWNGQDTRQAIFHEPGLVQEALKMLVSHVNDGDLPEMEHYDINSHAQVTATKVRRQYHPHRAYLVLGGIGSLGLQIALYLYQNGARHIILTSRSGYNTITRSANISLKKIVHYLRSFEDLDIQFVAVNGSSQAEMRKLVQSLSIPVAGCFILSAVLADAPFQNIPQHSFSQSHNAKTGVLRTLMETIDVHQLDFLVAFSSVSGTIGNQGQANYAAANTAMEGLIDTIPNGISFICPGILDSSLMLGTGAAEKNRALRSVIPWSISAEDMIVWLDDAIQLLLSGQKVSRYVPDLDWDTAERVHGLPRLARHLAAAPETEDPLTSLPDDRFEAVRNIIQKTLKIPREDFQDDIPLTSYGLDSLSASRISVLLRQYLVLTQIQLLADISAKDIFRRMSDTLADSGTETEQNITEKTVSASIWDSPVAVLERLFDELQDDLCATGAKPLVTSLETVLVTGSTGAVGNDVVFQLLSNPKVKRIYALNRKVSGTSLDSRQALAFSTYGFSPALVNSPKLVLLEGDLSLPQFGLQCSQYDDLSRHLTHIIHAAWKINFMAPLSEFSDLLAGITNLLRMCARLGASLTFISTIAVYFGANVSGAAPEEPIPDPTSVELTGGYMQSKWIAERLVQLSYEKLGVHGNVLRLGLISGSSNGAWNSHHWFPALVQSGAYVGCLPDGHGTASWIPLDLAATAIIECYSRQKETIHIIHPSPTSWSIVVSAIAKSMNIPVVPLDEWLARVEHLSRMESSSSTREYEKMAALPLLDYYREGPKYVSRYEQPESLGLLPVVACGKMQILSSDCRSIEKDVDSWIRYWKGSGFLSV</sequence>
<dbReference type="InterPro" id="IPR016039">
    <property type="entry name" value="Thiolase-like"/>
</dbReference>
<feature type="region of interest" description="N-terminal hotdog fold" evidence="7">
    <location>
        <begin position="1320"/>
        <end position="1443"/>
    </location>
</feature>
<accession>A0AAW0CSC3</accession>
<dbReference type="GO" id="GO:0006633">
    <property type="term" value="P:fatty acid biosynthetic process"/>
    <property type="evidence" value="ECO:0007669"/>
    <property type="project" value="InterPro"/>
</dbReference>
<dbReference type="InterPro" id="IPR016035">
    <property type="entry name" value="Acyl_Trfase/lysoPLipase"/>
</dbReference>
<dbReference type="InterPro" id="IPR013968">
    <property type="entry name" value="PKS_KR"/>
</dbReference>
<dbReference type="SMART" id="SM00826">
    <property type="entry name" value="PKS_DH"/>
    <property type="match status" value="1"/>
</dbReference>
<dbReference type="InterPro" id="IPR001509">
    <property type="entry name" value="Epimerase_deHydtase"/>
</dbReference>
<dbReference type="SMART" id="SM00825">
    <property type="entry name" value="PKS_KS"/>
    <property type="match status" value="1"/>
</dbReference>
<dbReference type="PANTHER" id="PTHR43775:SF37">
    <property type="entry name" value="SI:DKEY-61P9.11"/>
    <property type="match status" value="1"/>
</dbReference>
<dbReference type="InterPro" id="IPR020841">
    <property type="entry name" value="PKS_Beta-ketoAc_synthase_dom"/>
</dbReference>
<dbReference type="Gene3D" id="3.40.366.10">
    <property type="entry name" value="Malonyl-Coenzyme A Acyl Carrier Protein, domain 2"/>
    <property type="match status" value="1"/>
</dbReference>
<dbReference type="Gene3D" id="3.10.129.110">
    <property type="entry name" value="Polyketide synthase dehydratase"/>
    <property type="match status" value="1"/>
</dbReference>
<keyword evidence="2" id="KW-0596">Phosphopantetheine</keyword>
<dbReference type="GO" id="GO:0004315">
    <property type="term" value="F:3-oxoacyl-[acyl-carrier-protein] synthase activity"/>
    <property type="evidence" value="ECO:0007669"/>
    <property type="project" value="InterPro"/>
</dbReference>
<feature type="domain" description="Ketosynthase family 3 (KS3)" evidence="9">
    <location>
        <begin position="442"/>
        <end position="860"/>
    </location>
</feature>
<evidence type="ECO:0000256" key="8">
    <source>
        <dbReference type="SAM" id="MobiDB-lite"/>
    </source>
</evidence>
<dbReference type="InterPro" id="IPR018201">
    <property type="entry name" value="Ketoacyl_synth_AS"/>
</dbReference>
<proteinExistence type="predicted"/>
<dbReference type="InterPro" id="IPR014043">
    <property type="entry name" value="Acyl_transferase_dom"/>
</dbReference>
<dbReference type="Pfam" id="PF07993">
    <property type="entry name" value="NAD_binding_4"/>
    <property type="match status" value="1"/>
</dbReference>
<evidence type="ECO:0000259" key="9">
    <source>
        <dbReference type="PROSITE" id="PS52004"/>
    </source>
</evidence>
<dbReference type="Pfam" id="PF01370">
    <property type="entry name" value="Epimerase"/>
    <property type="match status" value="1"/>
</dbReference>
<dbReference type="Gene3D" id="3.40.47.10">
    <property type="match status" value="1"/>
</dbReference>
<dbReference type="InterPro" id="IPR050091">
    <property type="entry name" value="PKS_NRPS_Biosynth_Enz"/>
</dbReference>
<dbReference type="InterPro" id="IPR032821">
    <property type="entry name" value="PKS_assoc"/>
</dbReference>
<dbReference type="InterPro" id="IPR042104">
    <property type="entry name" value="PKS_dehydratase_sf"/>
</dbReference>
<dbReference type="InterPro" id="IPR049552">
    <property type="entry name" value="PKS_DH_N"/>
</dbReference>
<evidence type="ECO:0000256" key="6">
    <source>
        <dbReference type="ARBA" id="ARBA00023268"/>
    </source>
</evidence>
<evidence type="ECO:0000256" key="1">
    <source>
        <dbReference type="ARBA" id="ARBA00005179"/>
    </source>
</evidence>
<organism evidence="11 12">
    <name type="scientific">Paramarasmius palmivorus</name>
    <dbReference type="NCBI Taxonomy" id="297713"/>
    <lineage>
        <taxon>Eukaryota</taxon>
        <taxon>Fungi</taxon>
        <taxon>Dikarya</taxon>
        <taxon>Basidiomycota</taxon>
        <taxon>Agaricomycotina</taxon>
        <taxon>Agaricomycetes</taxon>
        <taxon>Agaricomycetidae</taxon>
        <taxon>Agaricales</taxon>
        <taxon>Marasmiineae</taxon>
        <taxon>Marasmiaceae</taxon>
        <taxon>Paramarasmius</taxon>
    </lineage>
</organism>
<protein>
    <recommendedName>
        <fullName evidence="13">Polyketide synthase</fullName>
    </recommendedName>
</protein>
<dbReference type="Pfam" id="PF00550">
    <property type="entry name" value="PP-binding"/>
    <property type="match status" value="1"/>
</dbReference>
<keyword evidence="3" id="KW-0597">Phosphoprotein</keyword>
<comment type="caution">
    <text evidence="11">The sequence shown here is derived from an EMBL/GenBank/DDBJ whole genome shotgun (WGS) entry which is preliminary data.</text>
</comment>
<dbReference type="SUPFAM" id="SSF52151">
    <property type="entry name" value="FabD/lysophospholipase-like"/>
    <property type="match status" value="1"/>
</dbReference>
<evidence type="ECO:0000256" key="4">
    <source>
        <dbReference type="ARBA" id="ARBA00022679"/>
    </source>
</evidence>
<dbReference type="InterPro" id="IPR009081">
    <property type="entry name" value="PP-bd_ACP"/>
</dbReference>
<dbReference type="SUPFAM" id="SSF55048">
    <property type="entry name" value="Probable ACP-binding domain of malonyl-CoA ACP transacylase"/>
    <property type="match status" value="1"/>
</dbReference>
<dbReference type="InterPro" id="IPR013120">
    <property type="entry name" value="FAR_NAD-bd"/>
</dbReference>
<evidence type="ECO:0000313" key="11">
    <source>
        <dbReference type="EMBL" id="KAK7041958.1"/>
    </source>
</evidence>
<dbReference type="InterPro" id="IPR014030">
    <property type="entry name" value="Ketoacyl_synth_N"/>
</dbReference>
<evidence type="ECO:0000259" key="10">
    <source>
        <dbReference type="PROSITE" id="PS52019"/>
    </source>
</evidence>
<dbReference type="GO" id="GO:0044550">
    <property type="term" value="P:secondary metabolite biosynthetic process"/>
    <property type="evidence" value="ECO:0007669"/>
    <property type="project" value="UniProtKB-ARBA"/>
</dbReference>
<dbReference type="InterPro" id="IPR036736">
    <property type="entry name" value="ACP-like_sf"/>
</dbReference>
<dbReference type="SUPFAM" id="SSF53901">
    <property type="entry name" value="Thiolase-like"/>
    <property type="match status" value="1"/>
</dbReference>
<dbReference type="InterPro" id="IPR057326">
    <property type="entry name" value="KR_dom"/>
</dbReference>
<dbReference type="PANTHER" id="PTHR43775">
    <property type="entry name" value="FATTY ACID SYNTHASE"/>
    <property type="match status" value="1"/>
</dbReference>
<dbReference type="PROSITE" id="PS00606">
    <property type="entry name" value="KS3_1"/>
    <property type="match status" value="1"/>
</dbReference>
<dbReference type="PROSITE" id="PS52004">
    <property type="entry name" value="KS3_2"/>
    <property type="match status" value="1"/>
</dbReference>
<feature type="region of interest" description="Disordered" evidence="8">
    <location>
        <begin position="404"/>
        <end position="436"/>
    </location>
</feature>
<evidence type="ECO:0000313" key="12">
    <source>
        <dbReference type="Proteomes" id="UP001383192"/>
    </source>
</evidence>
<gene>
    <name evidence="11" type="ORF">VNI00_008940</name>
</gene>
<dbReference type="SMART" id="SM00827">
    <property type="entry name" value="PKS_AT"/>
    <property type="match status" value="1"/>
</dbReference>
<evidence type="ECO:0008006" key="13">
    <source>
        <dbReference type="Google" id="ProtNLM"/>
    </source>
</evidence>
<dbReference type="SUPFAM" id="SSF47336">
    <property type="entry name" value="ACP-like"/>
    <property type="match status" value="1"/>
</dbReference>
<dbReference type="GO" id="GO:0004312">
    <property type="term" value="F:fatty acid synthase activity"/>
    <property type="evidence" value="ECO:0007669"/>
    <property type="project" value="TreeGrafter"/>
</dbReference>
<dbReference type="Pfam" id="PF16197">
    <property type="entry name" value="KAsynt_C_assoc"/>
    <property type="match status" value="1"/>
</dbReference>
<dbReference type="InterPro" id="IPR016036">
    <property type="entry name" value="Malonyl_transacylase_ACP-bd"/>
</dbReference>
<feature type="region of interest" description="C-terminal hotdog fold" evidence="7">
    <location>
        <begin position="1457"/>
        <end position="1612"/>
    </location>
</feature>
<dbReference type="InterPro" id="IPR020807">
    <property type="entry name" value="PKS_DH"/>
</dbReference>
<comment type="pathway">
    <text evidence="1">Secondary metabolite biosynthesis.</text>
</comment>
<keyword evidence="5" id="KW-0843">Virulence</keyword>
<name>A0AAW0CSC3_9AGAR</name>
<keyword evidence="6" id="KW-0511">Multifunctional enzyme</keyword>